<feature type="coiled-coil region" evidence="1">
    <location>
        <begin position="160"/>
        <end position="187"/>
    </location>
</feature>
<evidence type="ECO:0000313" key="4">
    <source>
        <dbReference type="Proteomes" id="UP000018895"/>
    </source>
</evidence>
<evidence type="ECO:0000256" key="1">
    <source>
        <dbReference type="SAM" id="Coils"/>
    </source>
</evidence>
<feature type="region of interest" description="Disordered" evidence="2">
    <location>
        <begin position="135"/>
        <end position="156"/>
    </location>
</feature>
<feature type="compositionally biased region" description="Acidic residues" evidence="2">
    <location>
        <begin position="42"/>
        <end position="52"/>
    </location>
</feature>
<accession>W4QJW9</accession>
<keyword evidence="4" id="KW-1185">Reference proteome</keyword>
<evidence type="ECO:0000313" key="3">
    <source>
        <dbReference type="EMBL" id="GAE31649.1"/>
    </source>
</evidence>
<sequence length="268" mass="31068">MSKKGRELATNHYTWERVAQDIKAVWDTVQQLPSPSTQSLEIENDLENETLEANEPTEQVNQDDLNMSSNEAAIEAIHDDDQQTEQPNLQEILTLSSNHEDDNATIHEDEKQTKQPNLQDNLALSSNHKEDNATIHEDEKQTNQSIIEGNLVSPPNNEDYVTIREDKQKTEQQVQKLLNKLKLEKNEELESFVKQHLFQKNELNEYLVTLYQESRSEDKMQEVKVFVEKLTKNVLSLLEMKLKQATEKKVSYTYDANNVSNLKIFTQK</sequence>
<comment type="caution">
    <text evidence="3">The sequence shown here is derived from an EMBL/GenBank/DDBJ whole genome shotgun (WGS) entry which is preliminary data.</text>
</comment>
<proteinExistence type="predicted"/>
<dbReference type="STRING" id="1236971.JCM9152_3130"/>
<dbReference type="AlphaFoldDB" id="W4QJW9"/>
<dbReference type="EMBL" id="BAUU01000022">
    <property type="protein sequence ID" value="GAE31649.1"/>
    <property type="molecule type" value="Genomic_DNA"/>
</dbReference>
<name>W4QJW9_9BACI</name>
<keyword evidence="1" id="KW-0175">Coiled coil</keyword>
<feature type="compositionally biased region" description="Polar residues" evidence="2">
    <location>
        <begin position="56"/>
        <end position="70"/>
    </location>
</feature>
<dbReference type="RefSeq" id="WP_235715722.1">
    <property type="nucleotide sequence ID" value="NZ_BAUU01000022.1"/>
</dbReference>
<protein>
    <submittedName>
        <fullName evidence="3">Uncharacterized protein</fullName>
    </submittedName>
</protein>
<feature type="compositionally biased region" description="Polar residues" evidence="2">
    <location>
        <begin position="32"/>
        <end position="41"/>
    </location>
</feature>
<organism evidence="3 4">
    <name type="scientific">Halalkalibacter hemicellulosilyticusJCM 9152</name>
    <dbReference type="NCBI Taxonomy" id="1236971"/>
    <lineage>
        <taxon>Bacteria</taxon>
        <taxon>Bacillati</taxon>
        <taxon>Bacillota</taxon>
        <taxon>Bacilli</taxon>
        <taxon>Bacillales</taxon>
        <taxon>Bacillaceae</taxon>
        <taxon>Halalkalibacter</taxon>
    </lineage>
</organism>
<gene>
    <name evidence="3" type="ORF">JCM9152_3130</name>
</gene>
<feature type="region of interest" description="Disordered" evidence="2">
    <location>
        <begin position="32"/>
        <end position="70"/>
    </location>
</feature>
<evidence type="ECO:0000256" key="2">
    <source>
        <dbReference type="SAM" id="MobiDB-lite"/>
    </source>
</evidence>
<dbReference type="Proteomes" id="UP000018895">
    <property type="component" value="Unassembled WGS sequence"/>
</dbReference>
<reference evidence="3" key="1">
    <citation type="journal article" date="2014" name="Genome Announc.">
        <title>Draft Genome Sequences of Three Alkaliphilic Bacillus Strains, Bacillus wakoensis JCM 9140T, Bacillus akibai JCM 9157T, and Bacillus hemicellulosilyticus JCM 9152T.</title>
        <authorList>
            <person name="Yuki M."/>
            <person name="Oshima K."/>
            <person name="Suda W."/>
            <person name="Oshida Y."/>
            <person name="Kitamura K."/>
            <person name="Iida T."/>
            <person name="Hattori M."/>
            <person name="Ohkuma M."/>
        </authorList>
    </citation>
    <scope>NUCLEOTIDE SEQUENCE [LARGE SCALE GENOMIC DNA]</scope>
    <source>
        <strain evidence="3">JCM 9152</strain>
    </source>
</reference>